<sequence>MNQQLLNPFAQDYPDAVEAAIDSTAQRCRFNKTRGTWAGHLLASGCSDGLVEVVDLDTKEAIRSFDGHVKGVESLSWSRHGRYLLSASKDWKCVVWDLFYTDQNMPPMKPKPLRRNRTRSRDHGIDQSTPEEPLQYPTTPMRDFVLFDTPLTHAELHPNTSRIILANTSTHEVALVYLPPSSATRRRICWMRDQTREEAREVLLEGMDGMSDAEVEEKLKESPESIEAASRLFTFATFHPSGEWIYAGTSQGVLLIFDARTRWLVNRTKISTTALKQITFDRSGKYLVINSTDRAVRVMFVDHQESLLSTEGVTSTVDPTMENLGRVEVSIIPLHKFQDQVSRTPWNAVGFSGDAEYVMGGAGTKVSHNIYIWDRATGTLVKVLEGPKDSLDDCDWHPTKPIIASATSAGTLNIWQTAVVENWSAFAPGFEELEENKEYEEKEDEFDIEDEDELDRRKRAEEEQHVNILHSTTAQSTKNQTAAAAMSTAEPTTTSASVMDGEPADYWQMNWPDDDDDVDFFPHLDLESEEMVEAEEDATRL</sequence>
<reference evidence="1" key="1">
    <citation type="submission" date="2023-04" db="EMBL/GenBank/DDBJ databases">
        <title>Draft Genome sequencing of Naganishia species isolated from polar environments using Oxford Nanopore Technology.</title>
        <authorList>
            <person name="Leo P."/>
            <person name="Venkateswaran K."/>
        </authorList>
    </citation>
    <scope>NUCLEOTIDE SEQUENCE</scope>
    <source>
        <strain evidence="1">MNA-CCFEE 5262</strain>
    </source>
</reference>
<evidence type="ECO:0000313" key="2">
    <source>
        <dbReference type="Proteomes" id="UP001230649"/>
    </source>
</evidence>
<organism evidence="1 2">
    <name type="scientific">Naganishia adeliensis</name>
    <dbReference type="NCBI Taxonomy" id="92952"/>
    <lineage>
        <taxon>Eukaryota</taxon>
        <taxon>Fungi</taxon>
        <taxon>Dikarya</taxon>
        <taxon>Basidiomycota</taxon>
        <taxon>Agaricomycotina</taxon>
        <taxon>Tremellomycetes</taxon>
        <taxon>Filobasidiales</taxon>
        <taxon>Filobasidiaceae</taxon>
        <taxon>Naganishia</taxon>
    </lineage>
</organism>
<dbReference type="EMBL" id="JASBWS010000002">
    <property type="protein sequence ID" value="KAJ9117207.1"/>
    <property type="molecule type" value="Genomic_DNA"/>
</dbReference>
<comment type="caution">
    <text evidence="1">The sequence shown here is derived from an EMBL/GenBank/DDBJ whole genome shotgun (WGS) entry which is preliminary data.</text>
</comment>
<proteinExistence type="predicted"/>
<accession>A0ACC2X1P6</accession>
<name>A0ACC2X1P6_9TREE</name>
<gene>
    <name evidence="1" type="ORF">QFC20_000351</name>
</gene>
<protein>
    <submittedName>
        <fullName evidence="1">Uncharacterized protein</fullName>
    </submittedName>
</protein>
<evidence type="ECO:0000313" key="1">
    <source>
        <dbReference type="EMBL" id="KAJ9117207.1"/>
    </source>
</evidence>
<dbReference type="Proteomes" id="UP001230649">
    <property type="component" value="Unassembled WGS sequence"/>
</dbReference>
<keyword evidence="2" id="KW-1185">Reference proteome</keyword>